<evidence type="ECO:0000256" key="1">
    <source>
        <dbReference type="SAM" id="MobiDB-lite"/>
    </source>
</evidence>
<organism evidence="2 3">
    <name type="scientific">Ascaris lumbricoides</name>
    <name type="common">Giant roundworm</name>
    <dbReference type="NCBI Taxonomy" id="6252"/>
    <lineage>
        <taxon>Eukaryota</taxon>
        <taxon>Metazoa</taxon>
        <taxon>Ecdysozoa</taxon>
        <taxon>Nematoda</taxon>
        <taxon>Chromadorea</taxon>
        <taxon>Rhabditida</taxon>
        <taxon>Spirurina</taxon>
        <taxon>Ascaridomorpha</taxon>
        <taxon>Ascaridoidea</taxon>
        <taxon>Ascarididae</taxon>
        <taxon>Ascaris</taxon>
    </lineage>
</organism>
<accession>A0A0M3I9X9</accession>
<sequence length="143" mass="16880">MESTRRFSRKFSHDVSSRPTNRKRSFRPRTFMEATYEIEESRKGSMIPHNPYLSSRIDLASVRCIQNHNAKESYMYIVRLLYVLRDDDKGRGHDVSSRPTNRKRSFRPRTFMEATYEIEESRKGSMIPHNPYLSSRIDLASGN</sequence>
<evidence type="ECO:0000313" key="2">
    <source>
        <dbReference type="Proteomes" id="UP000036681"/>
    </source>
</evidence>
<reference evidence="3" key="1">
    <citation type="submission" date="2017-02" db="UniProtKB">
        <authorList>
            <consortium name="WormBaseParasite"/>
        </authorList>
    </citation>
    <scope>IDENTIFICATION</scope>
</reference>
<dbReference type="AlphaFoldDB" id="A0A0M3I9X9"/>
<keyword evidence="2" id="KW-1185">Reference proteome</keyword>
<feature type="compositionally biased region" description="Basic residues" evidence="1">
    <location>
        <begin position="1"/>
        <end position="10"/>
    </location>
</feature>
<feature type="region of interest" description="Disordered" evidence="1">
    <location>
        <begin position="88"/>
        <end position="108"/>
    </location>
</feature>
<evidence type="ECO:0000313" key="3">
    <source>
        <dbReference type="WBParaSite" id="ALUE_0001431201-mRNA-1"/>
    </source>
</evidence>
<protein>
    <submittedName>
        <fullName evidence="3">Uncharacterized protein</fullName>
    </submittedName>
</protein>
<proteinExistence type="predicted"/>
<name>A0A0M3I9X9_ASCLU</name>
<feature type="region of interest" description="Disordered" evidence="1">
    <location>
        <begin position="1"/>
        <end position="25"/>
    </location>
</feature>
<dbReference type="WBParaSite" id="ALUE_0001431201-mRNA-1">
    <property type="protein sequence ID" value="ALUE_0001431201-mRNA-1"/>
    <property type="gene ID" value="ALUE_0001431201"/>
</dbReference>
<dbReference type="Proteomes" id="UP000036681">
    <property type="component" value="Unplaced"/>
</dbReference>